<dbReference type="Gene3D" id="1.25.10.10">
    <property type="entry name" value="Leucine-rich Repeat Variant"/>
    <property type="match status" value="1"/>
</dbReference>
<organism evidence="9 10">
    <name type="scientific">Lepraria neglecta</name>
    <dbReference type="NCBI Taxonomy" id="209136"/>
    <lineage>
        <taxon>Eukaryota</taxon>
        <taxon>Fungi</taxon>
        <taxon>Dikarya</taxon>
        <taxon>Ascomycota</taxon>
        <taxon>Pezizomycotina</taxon>
        <taxon>Lecanoromycetes</taxon>
        <taxon>OSLEUM clade</taxon>
        <taxon>Lecanoromycetidae</taxon>
        <taxon>Lecanorales</taxon>
        <taxon>Lecanorineae</taxon>
        <taxon>Stereocaulaceae</taxon>
        <taxon>Lepraria</taxon>
    </lineage>
</organism>
<dbReference type="InterPro" id="IPR001494">
    <property type="entry name" value="Importin-beta_N"/>
</dbReference>
<dbReference type="EMBL" id="JASNWA010000009">
    <property type="protein sequence ID" value="KAK3169530.1"/>
    <property type="molecule type" value="Genomic_DNA"/>
</dbReference>
<keyword evidence="7" id="KW-0539">Nucleus</keyword>
<evidence type="ECO:0000256" key="6">
    <source>
        <dbReference type="ARBA" id="ARBA00022927"/>
    </source>
</evidence>
<evidence type="ECO:0000313" key="9">
    <source>
        <dbReference type="EMBL" id="KAK3169530.1"/>
    </source>
</evidence>
<protein>
    <recommendedName>
        <fullName evidence="8">Importin N-terminal domain-containing protein</fullName>
    </recommendedName>
</protein>
<dbReference type="InterPro" id="IPR011989">
    <property type="entry name" value="ARM-like"/>
</dbReference>
<gene>
    <name evidence="9" type="ORF">OEA41_008914</name>
</gene>
<comment type="subcellular location">
    <subcellularLocation>
        <location evidence="2">Cytoplasm</location>
    </subcellularLocation>
    <subcellularLocation>
        <location evidence="1">Nucleus</location>
    </subcellularLocation>
</comment>
<sequence length="961" mass="108224">MAVDLQGLAKVLEASLDPTQNKQAELAILKEEKKPNFSLSLLHIVASDSYSGTARLASALYFKNHIKRNWTDEDGNHRLPQNEVIAIKQELIGLMISVPSNIQYQLGDAIGVIADSDFWERWDTLVDDLVSRLTPDNPRTNNGVLQVAHSIFKRWRPLYRSDPLFTEINHVLSKFGTPFLALFESTDRLIDQSQTDKVSLLQLFATLNLIVKLFYDLSVQDLPPVFEDNLPAVTTLLHKYFTYDNKLLETDDDSEAGPLEHVKAGIFEVLELWVKKYEDAFGGHVGRFIGSSWNLLTTVGPETKFDALVSKALQFLTAITSIAEHAQTFSEESTLNQVVERVILPNMTLRDSDMELFEDEPIEFIRRDLEGSDNDTRRRAATDFLQQLMTKFESLVSTVVLRYVDHYMTDYSMDPSANWKSKDTAIYLYSSIAAKGTITTSQGVTNTNDFANVIDFFQKRIANDLMSDAGAEPVLQVDAIKYLYIFRSQITATQWQDAFPLLVKHLGSSNYVVYTYAAIALERTMALTTSTKQPVINRTSVEGLSAQLLQHLFNLIEKETEPAKLQENEFLMRCIMRVLIVIREGVLPVVDTTIAHFQKIIQISCQNPSNPRFCYYLFEAVGALIRFAAPSQPDKLETGLYASFAGVLLSETQEFVPYVFQLFAALLEANPSGTLSEYYQSLIAPILNPELWTSKGNVPALVRLLSSIISRGASYIAQSNQIEAILGIFHHLVSTKTNEIYGMELLECIVANFPPSSLQNYYVNTLQTLLTRLQSSKTETFALRFVRFYHFVSARDDKELGADFFISIAEQVQSGVFVPLYLNIILPDTQKLLRPLDRKTAVISLTKTLTDSAAFAEKYKKGWAYTCEALLKLLENPPILAAADDTIAEQDPDDMSFGVGFTQLTTIKRPTRDQWPEITDVKKWVSDYLKAADRRQNGKITGFAGERLSPEAAPVFAAYMQ</sequence>
<evidence type="ECO:0000256" key="4">
    <source>
        <dbReference type="ARBA" id="ARBA00022448"/>
    </source>
</evidence>
<keyword evidence="5" id="KW-0963">Cytoplasm</keyword>
<keyword evidence="6" id="KW-0653">Protein transport</keyword>
<evidence type="ECO:0000256" key="5">
    <source>
        <dbReference type="ARBA" id="ARBA00022490"/>
    </source>
</evidence>
<evidence type="ECO:0000313" key="10">
    <source>
        <dbReference type="Proteomes" id="UP001276659"/>
    </source>
</evidence>
<dbReference type="PROSITE" id="PS50166">
    <property type="entry name" value="IMPORTIN_B_NT"/>
    <property type="match status" value="1"/>
</dbReference>
<dbReference type="Pfam" id="PF08506">
    <property type="entry name" value="Cse1"/>
    <property type="match status" value="1"/>
</dbReference>
<dbReference type="GO" id="GO:0005635">
    <property type="term" value="C:nuclear envelope"/>
    <property type="evidence" value="ECO:0007669"/>
    <property type="project" value="TreeGrafter"/>
</dbReference>
<dbReference type="InterPro" id="IPR016024">
    <property type="entry name" value="ARM-type_fold"/>
</dbReference>
<name>A0AAD9Z1H7_9LECA</name>
<evidence type="ECO:0000256" key="1">
    <source>
        <dbReference type="ARBA" id="ARBA00004123"/>
    </source>
</evidence>
<dbReference type="GO" id="GO:0031267">
    <property type="term" value="F:small GTPase binding"/>
    <property type="evidence" value="ECO:0007669"/>
    <property type="project" value="InterPro"/>
</dbReference>
<dbReference type="GO" id="GO:0006606">
    <property type="term" value="P:protein import into nucleus"/>
    <property type="evidence" value="ECO:0007669"/>
    <property type="project" value="TreeGrafter"/>
</dbReference>
<evidence type="ECO:0000259" key="8">
    <source>
        <dbReference type="PROSITE" id="PS50166"/>
    </source>
</evidence>
<reference evidence="9" key="1">
    <citation type="submission" date="2022-11" db="EMBL/GenBank/DDBJ databases">
        <title>Chromosomal genome sequence assembly and mating type (MAT) locus characterization of the leprose asexual lichenized fungus Lepraria neglecta (Nyl.) Erichsen.</title>
        <authorList>
            <person name="Allen J.L."/>
            <person name="Pfeffer B."/>
        </authorList>
    </citation>
    <scope>NUCLEOTIDE SEQUENCE</scope>
    <source>
        <strain evidence="9">Allen 5258</strain>
    </source>
</reference>
<dbReference type="SMART" id="SM00913">
    <property type="entry name" value="IBN_N"/>
    <property type="match status" value="1"/>
</dbReference>
<dbReference type="GO" id="GO:0005829">
    <property type="term" value="C:cytosol"/>
    <property type="evidence" value="ECO:0007669"/>
    <property type="project" value="TreeGrafter"/>
</dbReference>
<comment type="similarity">
    <text evidence="3">Belongs to the XPO2/CSE1 family.</text>
</comment>
<dbReference type="Proteomes" id="UP001276659">
    <property type="component" value="Unassembled WGS sequence"/>
</dbReference>
<dbReference type="GO" id="GO:0005049">
    <property type="term" value="F:nuclear export signal receptor activity"/>
    <property type="evidence" value="ECO:0007669"/>
    <property type="project" value="TreeGrafter"/>
</dbReference>
<dbReference type="AlphaFoldDB" id="A0AAD9Z1H7"/>
<evidence type="ECO:0000256" key="3">
    <source>
        <dbReference type="ARBA" id="ARBA00008669"/>
    </source>
</evidence>
<dbReference type="Pfam" id="PF03378">
    <property type="entry name" value="CAS_CSE1"/>
    <property type="match status" value="1"/>
</dbReference>
<evidence type="ECO:0000256" key="7">
    <source>
        <dbReference type="ARBA" id="ARBA00023242"/>
    </source>
</evidence>
<dbReference type="GO" id="GO:0006611">
    <property type="term" value="P:protein export from nucleus"/>
    <property type="evidence" value="ECO:0007669"/>
    <property type="project" value="TreeGrafter"/>
</dbReference>
<keyword evidence="10" id="KW-1185">Reference proteome</keyword>
<dbReference type="InterPro" id="IPR013713">
    <property type="entry name" value="XPO2_central"/>
</dbReference>
<comment type="caution">
    <text evidence="9">The sequence shown here is derived from an EMBL/GenBank/DDBJ whole genome shotgun (WGS) entry which is preliminary data.</text>
</comment>
<dbReference type="SUPFAM" id="SSF48371">
    <property type="entry name" value="ARM repeat"/>
    <property type="match status" value="1"/>
</dbReference>
<dbReference type="PANTHER" id="PTHR10997">
    <property type="entry name" value="IMPORTIN-7, 8, 11"/>
    <property type="match status" value="1"/>
</dbReference>
<dbReference type="PANTHER" id="PTHR10997:SF8">
    <property type="entry name" value="EXPORTIN-2"/>
    <property type="match status" value="1"/>
</dbReference>
<accession>A0AAD9Z1H7</accession>
<keyword evidence="4" id="KW-0813">Transport</keyword>
<dbReference type="Pfam" id="PF03810">
    <property type="entry name" value="IBN_N"/>
    <property type="match status" value="1"/>
</dbReference>
<proteinExistence type="inferred from homology"/>
<dbReference type="InterPro" id="IPR005043">
    <property type="entry name" value="XPO2_C"/>
</dbReference>
<evidence type="ECO:0000256" key="2">
    <source>
        <dbReference type="ARBA" id="ARBA00004496"/>
    </source>
</evidence>
<feature type="domain" description="Importin N-terminal" evidence="8">
    <location>
        <begin position="24"/>
        <end position="97"/>
    </location>
</feature>
<dbReference type="FunFam" id="1.25.10.10:FF:000057">
    <property type="entry name" value="Exportin-2 isoform 1"/>
    <property type="match status" value="1"/>
</dbReference>